<dbReference type="Proteomes" id="UP001377804">
    <property type="component" value="Unassembled WGS sequence"/>
</dbReference>
<organism evidence="3 4">
    <name type="scientific">Holzapfeliella saturejae</name>
    <dbReference type="NCBI Taxonomy" id="3082953"/>
    <lineage>
        <taxon>Bacteria</taxon>
        <taxon>Bacillati</taxon>
        <taxon>Bacillota</taxon>
        <taxon>Bacilli</taxon>
        <taxon>Lactobacillales</taxon>
        <taxon>Lactobacillaceae</taxon>
        <taxon>Holzapfeliella</taxon>
    </lineage>
</organism>
<sequence>MKKSLILPLLALSAVGLSGCSKNDTSSGQSSSANQNVVSSESTSSTQLIKDKNTAEGFNKEITIDNVTYSIIKAKVEPLSMYQYPAGEIYAPNVVTVTYNVKNNSNKSVDVGNFANIGMYGPQNKRLKPFTFSGNIDQTILNPGTQIDANISYATDNAGDFKIGFTSRDTSSFTSQKQVDEGYAAFKFNVSQITEN</sequence>
<feature type="chain" id="PRO_5045413070" description="DUF4352 domain-containing protein" evidence="2">
    <location>
        <begin position="19"/>
        <end position="196"/>
    </location>
</feature>
<name>A0ABU8SI14_9LACO</name>
<protein>
    <recommendedName>
        <fullName evidence="5">DUF4352 domain-containing protein</fullName>
    </recommendedName>
</protein>
<evidence type="ECO:0000313" key="3">
    <source>
        <dbReference type="EMBL" id="MEJ6349033.1"/>
    </source>
</evidence>
<accession>A0ABU8SI14</accession>
<comment type="caution">
    <text evidence="3">The sequence shown here is derived from an EMBL/GenBank/DDBJ whole genome shotgun (WGS) entry which is preliminary data.</text>
</comment>
<reference evidence="3 4" key="1">
    <citation type="submission" date="2023-10" db="EMBL/GenBank/DDBJ databases">
        <title>Holzapfeliella saturejae sp. nov. isolated from Satureja montana flowers.</title>
        <authorList>
            <person name="Alcantara C."/>
            <person name="Zuniga M."/>
            <person name="Landete J.M."/>
            <person name="Monedero V."/>
        </authorList>
    </citation>
    <scope>NUCLEOTIDE SEQUENCE [LARGE SCALE GENOMIC DNA]</scope>
    <source>
        <strain evidence="3 4">He02</strain>
    </source>
</reference>
<feature type="region of interest" description="Disordered" evidence="1">
    <location>
        <begin position="23"/>
        <end position="48"/>
    </location>
</feature>
<gene>
    <name evidence="3" type="ORF">R4Y45_07340</name>
</gene>
<dbReference type="RefSeq" id="WP_339970600.1">
    <property type="nucleotide sequence ID" value="NZ_JAWMWG010000006.1"/>
</dbReference>
<evidence type="ECO:0008006" key="5">
    <source>
        <dbReference type="Google" id="ProtNLM"/>
    </source>
</evidence>
<evidence type="ECO:0000313" key="4">
    <source>
        <dbReference type="Proteomes" id="UP001377804"/>
    </source>
</evidence>
<feature type="signal peptide" evidence="2">
    <location>
        <begin position="1"/>
        <end position="18"/>
    </location>
</feature>
<feature type="compositionally biased region" description="Low complexity" evidence="1">
    <location>
        <begin position="26"/>
        <end position="42"/>
    </location>
</feature>
<dbReference type="PROSITE" id="PS51257">
    <property type="entry name" value="PROKAR_LIPOPROTEIN"/>
    <property type="match status" value="1"/>
</dbReference>
<keyword evidence="4" id="KW-1185">Reference proteome</keyword>
<evidence type="ECO:0000256" key="1">
    <source>
        <dbReference type="SAM" id="MobiDB-lite"/>
    </source>
</evidence>
<evidence type="ECO:0000256" key="2">
    <source>
        <dbReference type="SAM" id="SignalP"/>
    </source>
</evidence>
<proteinExistence type="predicted"/>
<keyword evidence="2" id="KW-0732">Signal</keyword>
<dbReference type="EMBL" id="JAWMWG010000006">
    <property type="protein sequence ID" value="MEJ6349033.1"/>
    <property type="molecule type" value="Genomic_DNA"/>
</dbReference>